<evidence type="ECO:0000256" key="2">
    <source>
        <dbReference type="ARBA" id="ARBA00022473"/>
    </source>
</evidence>
<dbReference type="InterPro" id="IPR001356">
    <property type="entry name" value="HD"/>
</dbReference>
<name>A0AAN9V5Z8_9ORTH</name>
<comment type="caution">
    <text evidence="13">The sequence shown here is derived from an EMBL/GenBank/DDBJ whole genome shotgun (WGS) entry which is preliminary data.</text>
</comment>
<dbReference type="InterPro" id="IPR042634">
    <property type="entry name" value="MOX-1/MOX-2"/>
</dbReference>
<dbReference type="GO" id="GO:0045944">
    <property type="term" value="P:positive regulation of transcription by RNA polymerase II"/>
    <property type="evidence" value="ECO:0007669"/>
    <property type="project" value="InterPro"/>
</dbReference>
<dbReference type="InterPro" id="IPR017970">
    <property type="entry name" value="Homeobox_CS"/>
</dbReference>
<feature type="compositionally biased region" description="Pro residues" evidence="11">
    <location>
        <begin position="271"/>
        <end position="282"/>
    </location>
</feature>
<keyword evidence="6" id="KW-0010">Activator</keyword>
<keyword evidence="5 9" id="KW-0371">Homeobox</keyword>
<sequence length="499" mass="52041">MPLLTMEDQFMYLQTPQAYHQQCYRTNPAPYSPYATSPAPYFYDAAGQFVLPPTPPSPSPSNAAASGAPPPYVPDCSWDALGLAADFPDSTVPQMPAAATSAAGPGGNAPYDHQTPLTLLGLLQGGGGGGGGRAPPRKDECCGAPSPLTPQPPFDARAVAADEFFDFDAFQAVASAAAAAAAPGGGAPYDPMEAVFGAEHFQYHMGGGVPDQPPQPQPPPAPAPQPPPQHHPLQHQPHQQDEKERYLMLGAGYPMLEEARPPPYEAQHAPSPAPTQPFPEPPARSLLLEALSQRAAAAAAAAAAPRHQEQQQQQASQMQPQAVGAADSSNAGAEVGVCPTVAVAAAASSSSSSSSSSTGSGKMRKERTAFTKTQIRELEAEFAHSNYLTRLRRYEIAVALDLTERQVKVWFQNRRMKWKRTKGGVQAERERRQKAAVAAAAASAGAGAGAASPQSLGDGATPPPPEPAAEWSSEATPTSDAAPDLSEWEHSSGSPDGLC</sequence>
<evidence type="ECO:0000256" key="3">
    <source>
        <dbReference type="ARBA" id="ARBA00023015"/>
    </source>
</evidence>
<feature type="domain" description="Homeobox" evidence="12">
    <location>
        <begin position="361"/>
        <end position="421"/>
    </location>
</feature>
<dbReference type="EMBL" id="JAZDUA010000859">
    <property type="protein sequence ID" value="KAK7789009.1"/>
    <property type="molecule type" value="Genomic_DNA"/>
</dbReference>
<evidence type="ECO:0000313" key="13">
    <source>
        <dbReference type="EMBL" id="KAK7789009.1"/>
    </source>
</evidence>
<dbReference type="CDD" id="cd00086">
    <property type="entry name" value="homeodomain"/>
    <property type="match status" value="1"/>
</dbReference>
<evidence type="ECO:0000256" key="1">
    <source>
        <dbReference type="ARBA" id="ARBA00004123"/>
    </source>
</evidence>
<evidence type="ECO:0000256" key="4">
    <source>
        <dbReference type="ARBA" id="ARBA00023125"/>
    </source>
</evidence>
<feature type="compositionally biased region" description="Low complexity" evidence="11">
    <location>
        <begin position="468"/>
        <end position="477"/>
    </location>
</feature>
<feature type="region of interest" description="Disordered" evidence="11">
    <location>
        <begin position="203"/>
        <end position="331"/>
    </location>
</feature>
<evidence type="ECO:0000259" key="12">
    <source>
        <dbReference type="PROSITE" id="PS50071"/>
    </source>
</evidence>
<feature type="region of interest" description="Disordered" evidence="11">
    <location>
        <begin position="437"/>
        <end position="499"/>
    </location>
</feature>
<evidence type="ECO:0000256" key="11">
    <source>
        <dbReference type="SAM" id="MobiDB-lite"/>
    </source>
</evidence>
<keyword evidence="2" id="KW-0217">Developmental protein</keyword>
<dbReference type="PRINTS" id="PR00024">
    <property type="entry name" value="HOMEOBOX"/>
</dbReference>
<feature type="compositionally biased region" description="Pro residues" evidence="11">
    <location>
        <begin position="211"/>
        <end position="230"/>
    </location>
</feature>
<dbReference type="GO" id="GO:0000981">
    <property type="term" value="F:DNA-binding transcription factor activity, RNA polymerase II-specific"/>
    <property type="evidence" value="ECO:0007669"/>
    <property type="project" value="InterPro"/>
</dbReference>
<dbReference type="GO" id="GO:0005634">
    <property type="term" value="C:nucleus"/>
    <property type="evidence" value="ECO:0007669"/>
    <property type="project" value="UniProtKB-SubCell"/>
</dbReference>
<dbReference type="PANTHER" id="PTHR24328:SF7">
    <property type="entry name" value="BUTTONLESS"/>
    <property type="match status" value="1"/>
</dbReference>
<evidence type="ECO:0000256" key="7">
    <source>
        <dbReference type="ARBA" id="ARBA00023163"/>
    </source>
</evidence>
<keyword evidence="3" id="KW-0805">Transcription regulation</keyword>
<keyword evidence="7" id="KW-0804">Transcription</keyword>
<evidence type="ECO:0000313" key="14">
    <source>
        <dbReference type="Proteomes" id="UP001378592"/>
    </source>
</evidence>
<keyword evidence="4 9" id="KW-0238">DNA-binding</keyword>
<evidence type="ECO:0000256" key="9">
    <source>
        <dbReference type="PROSITE-ProRule" id="PRU00108"/>
    </source>
</evidence>
<dbReference type="AlphaFoldDB" id="A0AAN9V5Z8"/>
<keyword evidence="14" id="KW-1185">Reference proteome</keyword>
<feature type="compositionally biased region" description="Low complexity" evidence="11">
    <location>
        <begin position="283"/>
        <end position="322"/>
    </location>
</feature>
<feature type="DNA-binding region" description="Homeobox" evidence="9">
    <location>
        <begin position="363"/>
        <end position="422"/>
    </location>
</feature>
<organism evidence="13 14">
    <name type="scientific">Gryllus longicercus</name>
    <dbReference type="NCBI Taxonomy" id="2509291"/>
    <lineage>
        <taxon>Eukaryota</taxon>
        <taxon>Metazoa</taxon>
        <taxon>Ecdysozoa</taxon>
        <taxon>Arthropoda</taxon>
        <taxon>Hexapoda</taxon>
        <taxon>Insecta</taxon>
        <taxon>Pterygota</taxon>
        <taxon>Neoptera</taxon>
        <taxon>Polyneoptera</taxon>
        <taxon>Orthoptera</taxon>
        <taxon>Ensifera</taxon>
        <taxon>Gryllidea</taxon>
        <taxon>Grylloidea</taxon>
        <taxon>Gryllidae</taxon>
        <taxon>Gryllinae</taxon>
        <taxon>Gryllus</taxon>
    </lineage>
</organism>
<evidence type="ECO:0000256" key="8">
    <source>
        <dbReference type="ARBA" id="ARBA00023242"/>
    </source>
</evidence>
<dbReference type="SMART" id="SM00389">
    <property type="entry name" value="HOX"/>
    <property type="match status" value="1"/>
</dbReference>
<reference evidence="13 14" key="1">
    <citation type="submission" date="2024-03" db="EMBL/GenBank/DDBJ databases">
        <title>The genome assembly and annotation of the cricket Gryllus longicercus Weissman &amp; Gray.</title>
        <authorList>
            <person name="Szrajer S."/>
            <person name="Gray D."/>
            <person name="Ylla G."/>
        </authorList>
    </citation>
    <scope>NUCLEOTIDE SEQUENCE [LARGE SCALE GENOMIC DNA]</scope>
    <source>
        <strain evidence="13">DAG 2021-001</strain>
        <tissue evidence="13">Whole body minus gut</tissue>
    </source>
</reference>
<dbReference type="InterPro" id="IPR020479">
    <property type="entry name" value="HD_metazoa"/>
</dbReference>
<proteinExistence type="predicted"/>
<dbReference type="PANTHER" id="PTHR24328">
    <property type="entry name" value="HOMEOBOX PROTEIN MOX"/>
    <property type="match status" value="1"/>
</dbReference>
<comment type="subcellular location">
    <subcellularLocation>
        <location evidence="1 9 10">Nucleus</location>
    </subcellularLocation>
</comment>
<dbReference type="InterPro" id="IPR009057">
    <property type="entry name" value="Homeodomain-like_sf"/>
</dbReference>
<dbReference type="Proteomes" id="UP001378592">
    <property type="component" value="Unassembled WGS sequence"/>
</dbReference>
<feature type="region of interest" description="Disordered" evidence="11">
    <location>
        <begin position="345"/>
        <end position="370"/>
    </location>
</feature>
<feature type="compositionally biased region" description="Low complexity" evidence="11">
    <location>
        <begin position="437"/>
        <end position="452"/>
    </location>
</feature>
<protein>
    <recommendedName>
        <fullName evidence="12">Homeobox domain-containing protein</fullName>
    </recommendedName>
</protein>
<dbReference type="Pfam" id="PF00046">
    <property type="entry name" value="Homeodomain"/>
    <property type="match status" value="1"/>
</dbReference>
<dbReference type="SUPFAM" id="SSF46689">
    <property type="entry name" value="Homeodomain-like"/>
    <property type="match status" value="1"/>
</dbReference>
<evidence type="ECO:0000256" key="5">
    <source>
        <dbReference type="ARBA" id="ARBA00023155"/>
    </source>
</evidence>
<dbReference type="PROSITE" id="PS50071">
    <property type="entry name" value="HOMEOBOX_2"/>
    <property type="match status" value="1"/>
</dbReference>
<evidence type="ECO:0000256" key="6">
    <source>
        <dbReference type="ARBA" id="ARBA00023159"/>
    </source>
</evidence>
<feature type="compositionally biased region" description="Low complexity" evidence="11">
    <location>
        <begin position="345"/>
        <end position="357"/>
    </location>
</feature>
<accession>A0AAN9V5Z8</accession>
<dbReference type="PROSITE" id="PS00027">
    <property type="entry name" value="HOMEOBOX_1"/>
    <property type="match status" value="1"/>
</dbReference>
<gene>
    <name evidence="13" type="ORF">R5R35_012696</name>
</gene>
<dbReference type="GO" id="GO:0000978">
    <property type="term" value="F:RNA polymerase II cis-regulatory region sequence-specific DNA binding"/>
    <property type="evidence" value="ECO:0007669"/>
    <property type="project" value="TreeGrafter"/>
</dbReference>
<keyword evidence="8 9" id="KW-0539">Nucleus</keyword>
<evidence type="ECO:0000256" key="10">
    <source>
        <dbReference type="RuleBase" id="RU000682"/>
    </source>
</evidence>
<dbReference type="Gene3D" id="1.10.10.60">
    <property type="entry name" value="Homeodomain-like"/>
    <property type="match status" value="1"/>
</dbReference>